<evidence type="ECO:0000313" key="2">
    <source>
        <dbReference type="EMBL" id="MDT0617427.1"/>
    </source>
</evidence>
<dbReference type="PANTHER" id="PTHR43845:SF1">
    <property type="entry name" value="BLR5969 PROTEIN"/>
    <property type="match status" value="1"/>
</dbReference>
<dbReference type="InterPro" id="IPR045851">
    <property type="entry name" value="AMP-bd_C_sf"/>
</dbReference>
<dbReference type="EMBL" id="JAVRHY010000002">
    <property type="protein sequence ID" value="MDT0617427.1"/>
    <property type="molecule type" value="Genomic_DNA"/>
</dbReference>
<organism evidence="2 3">
    <name type="scientific">Spectribacter acetivorans</name>
    <dbReference type="NCBI Taxonomy" id="3075603"/>
    <lineage>
        <taxon>Bacteria</taxon>
        <taxon>Pseudomonadati</taxon>
        <taxon>Pseudomonadota</taxon>
        <taxon>Gammaproteobacteria</taxon>
        <taxon>Salinisphaerales</taxon>
        <taxon>Salinisphaeraceae</taxon>
        <taxon>Spectribacter</taxon>
    </lineage>
</organism>
<reference evidence="2 3" key="1">
    <citation type="submission" date="2023-09" db="EMBL/GenBank/DDBJ databases">
        <authorList>
            <person name="Rey-Velasco X."/>
        </authorList>
    </citation>
    <scope>NUCLEOTIDE SEQUENCE [LARGE SCALE GENOMIC DNA]</scope>
    <source>
        <strain evidence="2 3">P385</strain>
    </source>
</reference>
<accession>A0ABU3B4P0</accession>
<protein>
    <recommendedName>
        <fullName evidence="1">AMP-dependent ligase C-terminal domain-containing protein</fullName>
    </recommendedName>
</protein>
<name>A0ABU3B4P0_9GAMM</name>
<gene>
    <name evidence="2" type="ORF">RM531_02995</name>
</gene>
<dbReference type="Pfam" id="PF14535">
    <property type="entry name" value="AMP-binding_C_2"/>
    <property type="match status" value="1"/>
</dbReference>
<dbReference type="SUPFAM" id="SSF56801">
    <property type="entry name" value="Acetyl-CoA synthetase-like"/>
    <property type="match status" value="1"/>
</dbReference>
<proteinExistence type="predicted"/>
<feature type="domain" description="AMP-dependent ligase C-terminal" evidence="1">
    <location>
        <begin position="347"/>
        <end position="439"/>
    </location>
</feature>
<sequence length="447" mass="48966">MTDYWCPELETKPWSDVQAWQAQCVAEAVPRIRARSRLYAGLLAETGDVTINAFEDIQRLPFTEKAHLKDAQADASKAEPFGANQAAPLVDIVQTVSSSGTSGMPLYYPVTRADVAMWTDAIAQNFFTSGIRREDMIAHLVGLPGVAGGLPYAEAFREIGATLCWLGGFPTERILREMRRLHTTALLATTSFGTYLSETWDQAGETTGIESSLRKVLCGGEPGLDQPAIRHKIETGLGIDGLREVMGMGDVIPGMWGECDVADGMHFNAQRYVAVELIDPDSGETVPWSAGATGELVYTTFQRDAAPLIRYRSRDHAQVVDVTCACGRTSPRMRCIGRTDDMLIYKGMNVFPTAIRDVVAEVFPGRLEPTLRIWKAHKDLVRFDEAIPVDVEACEGLPAAEYPAIAEALENAVRSQMQVRIRVTVLEPSGLPRGAYKNALVAVREST</sequence>
<dbReference type="RefSeq" id="WP_311657195.1">
    <property type="nucleotide sequence ID" value="NZ_JAVRHY010000002.1"/>
</dbReference>
<evidence type="ECO:0000259" key="1">
    <source>
        <dbReference type="Pfam" id="PF14535"/>
    </source>
</evidence>
<dbReference type="Gene3D" id="3.40.50.12780">
    <property type="entry name" value="N-terminal domain of ligase-like"/>
    <property type="match status" value="1"/>
</dbReference>
<keyword evidence="3" id="KW-1185">Reference proteome</keyword>
<dbReference type="InterPro" id="IPR042099">
    <property type="entry name" value="ANL_N_sf"/>
</dbReference>
<dbReference type="Proteomes" id="UP001259982">
    <property type="component" value="Unassembled WGS sequence"/>
</dbReference>
<dbReference type="PANTHER" id="PTHR43845">
    <property type="entry name" value="BLR5969 PROTEIN"/>
    <property type="match status" value="1"/>
</dbReference>
<dbReference type="Gene3D" id="3.30.300.30">
    <property type="match status" value="1"/>
</dbReference>
<dbReference type="InterPro" id="IPR028154">
    <property type="entry name" value="AMP-dep_Lig_C"/>
</dbReference>
<comment type="caution">
    <text evidence="2">The sequence shown here is derived from an EMBL/GenBank/DDBJ whole genome shotgun (WGS) entry which is preliminary data.</text>
</comment>
<evidence type="ECO:0000313" key="3">
    <source>
        <dbReference type="Proteomes" id="UP001259982"/>
    </source>
</evidence>